<evidence type="ECO:0000256" key="1">
    <source>
        <dbReference type="ARBA" id="ARBA00007435"/>
    </source>
</evidence>
<dbReference type="Pfam" id="PF01541">
    <property type="entry name" value="GIY-YIG"/>
    <property type="match status" value="1"/>
</dbReference>
<reference evidence="3 4" key="1">
    <citation type="submission" date="2015-07" db="EMBL/GenBank/DDBJ databases">
        <title>Whole genome sequencing of Bosea vaviloviae isolated from cave pool.</title>
        <authorList>
            <person name="Tan N.E.H."/>
            <person name="Lee Y.P."/>
            <person name="Gan H.M."/>
            <person name="Barton H."/>
            <person name="Savka M.A."/>
        </authorList>
    </citation>
    <scope>NUCLEOTIDE SEQUENCE [LARGE SCALE GENOMIC DNA]</scope>
    <source>
        <strain evidence="3 4">SD260</strain>
    </source>
</reference>
<dbReference type="CDD" id="cd10448">
    <property type="entry name" value="GIY-YIG_unchar_3"/>
    <property type="match status" value="1"/>
</dbReference>
<comment type="caution">
    <text evidence="3">The sequence shown here is derived from an EMBL/GenBank/DDBJ whole genome shotgun (WGS) entry which is preliminary data.</text>
</comment>
<gene>
    <name evidence="3" type="ORF">AE618_21915</name>
</gene>
<dbReference type="Proteomes" id="UP000037822">
    <property type="component" value="Unassembled WGS sequence"/>
</dbReference>
<dbReference type="Gene3D" id="3.40.1440.10">
    <property type="entry name" value="GIY-YIG endonuclease"/>
    <property type="match status" value="1"/>
</dbReference>
<evidence type="ECO:0000313" key="4">
    <source>
        <dbReference type="Proteomes" id="UP000037822"/>
    </source>
</evidence>
<dbReference type="InterPro" id="IPR035901">
    <property type="entry name" value="GIY-YIG_endonuc_sf"/>
</dbReference>
<proteinExistence type="inferred from homology"/>
<dbReference type="InterPro" id="IPR050190">
    <property type="entry name" value="UPF0213_domain"/>
</dbReference>
<dbReference type="PANTHER" id="PTHR34477:SF5">
    <property type="entry name" value="BSL5627 PROTEIN"/>
    <property type="match status" value="1"/>
</dbReference>
<dbReference type="PATRIC" id="fig|1526658.3.peg.3546"/>
<dbReference type="PROSITE" id="PS50164">
    <property type="entry name" value="GIY_YIG"/>
    <property type="match status" value="1"/>
</dbReference>
<dbReference type="EMBL" id="LGSZ01000058">
    <property type="protein sequence ID" value="KPH77761.1"/>
    <property type="molecule type" value="Genomic_DNA"/>
</dbReference>
<dbReference type="SMART" id="SM00465">
    <property type="entry name" value="GIYc"/>
    <property type="match status" value="1"/>
</dbReference>
<dbReference type="AlphaFoldDB" id="A0A0N1FE85"/>
<accession>A0A0N1FE85</accession>
<sequence length="94" mass="10883">MWVYIMASQKHGTLYVGVTNSLARRMSEHRDGHGSAFAKRYGVTRLVYAEAFDRAEEAIDQETRIKGWRRAWKIALIEKGNPDWNDLYGTVHLD</sequence>
<keyword evidence="4" id="KW-1185">Reference proteome</keyword>
<evidence type="ECO:0000259" key="2">
    <source>
        <dbReference type="PROSITE" id="PS50164"/>
    </source>
</evidence>
<dbReference type="SUPFAM" id="SSF82771">
    <property type="entry name" value="GIY-YIG endonuclease"/>
    <property type="match status" value="1"/>
</dbReference>
<dbReference type="InterPro" id="IPR000305">
    <property type="entry name" value="GIY-YIG_endonuc"/>
</dbReference>
<comment type="similarity">
    <text evidence="1">Belongs to the UPF0213 family.</text>
</comment>
<organism evidence="3 4">
    <name type="scientific">Bosea vaviloviae</name>
    <dbReference type="NCBI Taxonomy" id="1526658"/>
    <lineage>
        <taxon>Bacteria</taxon>
        <taxon>Pseudomonadati</taxon>
        <taxon>Pseudomonadota</taxon>
        <taxon>Alphaproteobacteria</taxon>
        <taxon>Hyphomicrobiales</taxon>
        <taxon>Boseaceae</taxon>
        <taxon>Bosea</taxon>
    </lineage>
</organism>
<dbReference type="PANTHER" id="PTHR34477">
    <property type="entry name" value="UPF0213 PROTEIN YHBQ"/>
    <property type="match status" value="1"/>
</dbReference>
<name>A0A0N1FE85_9HYPH</name>
<dbReference type="OrthoDB" id="287318at2"/>
<evidence type="ECO:0000313" key="3">
    <source>
        <dbReference type="EMBL" id="KPH77761.1"/>
    </source>
</evidence>
<feature type="domain" description="GIY-YIG" evidence="2">
    <location>
        <begin position="1"/>
        <end position="75"/>
    </location>
</feature>
<protein>
    <recommendedName>
        <fullName evidence="2">GIY-YIG domain-containing protein</fullName>
    </recommendedName>
</protein>